<keyword evidence="2 7" id="KW-0813">Transport</keyword>
<dbReference type="RefSeq" id="WP_343810097.1">
    <property type="nucleotide sequence ID" value="NZ_BAAADS010000001.1"/>
</dbReference>
<keyword evidence="5 7" id="KW-1133">Transmembrane helix</keyword>
<comment type="caution">
    <text evidence="9">The sequence shown here is derived from an EMBL/GenBank/DDBJ whole genome shotgun (WGS) entry which is preliminary data.</text>
</comment>
<keyword evidence="6 7" id="KW-0472">Membrane</keyword>
<sequence>MKGKAMSGNVKAIPFLLPFFIIYVMFTVYPIFKGLQMSFYDWSIIQKMEFVGLENYIKMFQDPDFWSSLWNTTLFTILSTPTMIILALVLALMANTKTKLRGFYRGAYFLPSILSVSVISYIAIFFLQPYTGFLNSFLHMFGIQKEFFWLAEPTLAWVSIVGVTLWWTVGFNMILFLAALQDIPDFLYESADIDGATAWQKFRYITFPQLIPIGRVILLLQILASYKVFAQILLITGGGPGTTTRPLIQYIYQAGFEKFNLGYAATMSYALFFILLILSLIQLKSQSDDQGVI</sequence>
<dbReference type="InterPro" id="IPR051393">
    <property type="entry name" value="ABC_transporter_permease"/>
</dbReference>
<protein>
    <submittedName>
        <fullName evidence="9">Sugar ABC transporter permease</fullName>
    </submittedName>
</protein>
<dbReference type="CDD" id="cd06261">
    <property type="entry name" value="TM_PBP2"/>
    <property type="match status" value="1"/>
</dbReference>
<feature type="transmembrane region" description="Helical" evidence="7">
    <location>
        <begin position="12"/>
        <end position="32"/>
    </location>
</feature>
<evidence type="ECO:0000256" key="5">
    <source>
        <dbReference type="ARBA" id="ARBA00022989"/>
    </source>
</evidence>
<accession>A0ABP3QK45</accession>
<evidence type="ECO:0000256" key="2">
    <source>
        <dbReference type="ARBA" id="ARBA00022448"/>
    </source>
</evidence>
<evidence type="ECO:0000256" key="4">
    <source>
        <dbReference type="ARBA" id="ARBA00022692"/>
    </source>
</evidence>
<proteinExistence type="inferred from homology"/>
<dbReference type="PANTHER" id="PTHR30193">
    <property type="entry name" value="ABC TRANSPORTER PERMEASE PROTEIN"/>
    <property type="match status" value="1"/>
</dbReference>
<feature type="transmembrane region" description="Helical" evidence="7">
    <location>
        <begin position="106"/>
        <end position="127"/>
    </location>
</feature>
<name>A0ABP3QK45_9BACI</name>
<dbReference type="Proteomes" id="UP001500866">
    <property type="component" value="Unassembled WGS sequence"/>
</dbReference>
<reference evidence="10" key="1">
    <citation type="journal article" date="2019" name="Int. J. Syst. Evol. Microbiol.">
        <title>The Global Catalogue of Microorganisms (GCM) 10K type strain sequencing project: providing services to taxonomists for standard genome sequencing and annotation.</title>
        <authorList>
            <consortium name="The Broad Institute Genomics Platform"/>
            <consortium name="The Broad Institute Genome Sequencing Center for Infectious Disease"/>
            <person name="Wu L."/>
            <person name="Ma J."/>
        </authorList>
    </citation>
    <scope>NUCLEOTIDE SEQUENCE [LARGE SCALE GENOMIC DNA]</scope>
    <source>
        <strain evidence="10">JCM 15395</strain>
    </source>
</reference>
<feature type="transmembrane region" description="Helical" evidence="7">
    <location>
        <begin position="155"/>
        <end position="180"/>
    </location>
</feature>
<feature type="transmembrane region" description="Helical" evidence="7">
    <location>
        <begin position="69"/>
        <end position="94"/>
    </location>
</feature>
<comment type="subcellular location">
    <subcellularLocation>
        <location evidence="1 7">Cell membrane</location>
        <topology evidence="1 7">Multi-pass membrane protein</topology>
    </subcellularLocation>
</comment>
<keyword evidence="3" id="KW-1003">Cell membrane</keyword>
<evidence type="ECO:0000256" key="6">
    <source>
        <dbReference type="ARBA" id="ARBA00023136"/>
    </source>
</evidence>
<evidence type="ECO:0000313" key="9">
    <source>
        <dbReference type="EMBL" id="GAA0592330.1"/>
    </source>
</evidence>
<dbReference type="Gene3D" id="1.10.3720.10">
    <property type="entry name" value="MetI-like"/>
    <property type="match status" value="1"/>
</dbReference>
<dbReference type="Pfam" id="PF00528">
    <property type="entry name" value="BPD_transp_1"/>
    <property type="match status" value="1"/>
</dbReference>
<dbReference type="InterPro" id="IPR000515">
    <property type="entry name" value="MetI-like"/>
</dbReference>
<dbReference type="SUPFAM" id="SSF161098">
    <property type="entry name" value="MetI-like"/>
    <property type="match status" value="1"/>
</dbReference>
<evidence type="ECO:0000256" key="3">
    <source>
        <dbReference type="ARBA" id="ARBA00022475"/>
    </source>
</evidence>
<evidence type="ECO:0000256" key="1">
    <source>
        <dbReference type="ARBA" id="ARBA00004651"/>
    </source>
</evidence>
<dbReference type="PROSITE" id="PS50928">
    <property type="entry name" value="ABC_TM1"/>
    <property type="match status" value="1"/>
</dbReference>
<dbReference type="PANTHER" id="PTHR30193:SF37">
    <property type="entry name" value="INNER MEMBRANE ABC TRANSPORTER PERMEASE PROTEIN YCJO"/>
    <property type="match status" value="1"/>
</dbReference>
<keyword evidence="10" id="KW-1185">Reference proteome</keyword>
<dbReference type="EMBL" id="BAAADS010000001">
    <property type="protein sequence ID" value="GAA0592330.1"/>
    <property type="molecule type" value="Genomic_DNA"/>
</dbReference>
<dbReference type="InterPro" id="IPR035906">
    <property type="entry name" value="MetI-like_sf"/>
</dbReference>
<evidence type="ECO:0000256" key="7">
    <source>
        <dbReference type="RuleBase" id="RU363032"/>
    </source>
</evidence>
<keyword evidence="4 7" id="KW-0812">Transmembrane</keyword>
<comment type="similarity">
    <text evidence="7">Belongs to the binding-protein-dependent transport system permease family.</text>
</comment>
<organism evidence="9 10">
    <name type="scientific">Virgibacillus siamensis</name>
    <dbReference type="NCBI Taxonomy" id="480071"/>
    <lineage>
        <taxon>Bacteria</taxon>
        <taxon>Bacillati</taxon>
        <taxon>Bacillota</taxon>
        <taxon>Bacilli</taxon>
        <taxon>Bacillales</taxon>
        <taxon>Bacillaceae</taxon>
        <taxon>Virgibacillus</taxon>
    </lineage>
</organism>
<feature type="transmembrane region" description="Helical" evidence="7">
    <location>
        <begin position="261"/>
        <end position="281"/>
    </location>
</feature>
<gene>
    <name evidence="9" type="ORF">GCM10009001_05640</name>
</gene>
<evidence type="ECO:0000313" key="10">
    <source>
        <dbReference type="Proteomes" id="UP001500866"/>
    </source>
</evidence>
<evidence type="ECO:0000259" key="8">
    <source>
        <dbReference type="PROSITE" id="PS50928"/>
    </source>
</evidence>
<feature type="domain" description="ABC transmembrane type-1" evidence="8">
    <location>
        <begin position="69"/>
        <end position="282"/>
    </location>
</feature>